<keyword evidence="4" id="KW-0862">Zinc</keyword>
<dbReference type="GO" id="GO:0008270">
    <property type="term" value="F:zinc ion binding"/>
    <property type="evidence" value="ECO:0007669"/>
    <property type="project" value="UniProtKB-KW"/>
</dbReference>
<reference evidence="10" key="1">
    <citation type="submission" date="2025-08" db="UniProtKB">
        <authorList>
            <consortium name="RefSeq"/>
        </authorList>
    </citation>
    <scope>IDENTIFICATION</scope>
    <source>
        <tissue evidence="10">Young leaves</tissue>
    </source>
</reference>
<dbReference type="InterPro" id="IPR001876">
    <property type="entry name" value="Znf_RanBP2"/>
</dbReference>
<dbReference type="PANTHER" id="PTHR23111">
    <property type="entry name" value="ZINC FINGER PROTEIN"/>
    <property type="match status" value="1"/>
</dbReference>
<name>A0A6J1FF74_CUCMO</name>
<dbReference type="SUPFAM" id="SSF54495">
    <property type="entry name" value="UBC-like"/>
    <property type="match status" value="1"/>
</dbReference>
<dbReference type="SMART" id="SM00547">
    <property type="entry name" value="ZnF_RBZ"/>
    <property type="match status" value="3"/>
</dbReference>
<evidence type="ECO:0000256" key="5">
    <source>
        <dbReference type="PROSITE-ProRule" id="PRU00322"/>
    </source>
</evidence>
<keyword evidence="2 5" id="KW-0863">Zinc-finger</keyword>
<evidence type="ECO:0000259" key="8">
    <source>
        <dbReference type="PROSITE" id="PS50199"/>
    </source>
</evidence>
<evidence type="ECO:0000313" key="9">
    <source>
        <dbReference type="Proteomes" id="UP000504609"/>
    </source>
</evidence>
<dbReference type="PROSITE" id="PS50199">
    <property type="entry name" value="ZF_RANBP2_2"/>
    <property type="match status" value="3"/>
</dbReference>
<dbReference type="InterPro" id="IPR036443">
    <property type="entry name" value="Znf_RanBP2_sf"/>
</dbReference>
<feature type="domain" description="RanBP2-type" evidence="8">
    <location>
        <begin position="374"/>
        <end position="403"/>
    </location>
</feature>
<keyword evidence="1" id="KW-0479">Metal-binding</keyword>
<dbReference type="CDD" id="cd23807">
    <property type="entry name" value="UEV_UBE2V"/>
    <property type="match status" value="1"/>
</dbReference>
<gene>
    <name evidence="10" type="primary">LOC111445176</name>
</gene>
<dbReference type="AlphaFoldDB" id="A0A6J1FF74"/>
<dbReference type="Gene3D" id="4.10.1060.10">
    <property type="entry name" value="Zinc finger, RanBP2-type"/>
    <property type="match status" value="3"/>
</dbReference>
<evidence type="ECO:0000313" key="10">
    <source>
        <dbReference type="RefSeq" id="XP_022939181.1"/>
    </source>
</evidence>
<feature type="domain" description="UBC core" evidence="7">
    <location>
        <begin position="532"/>
        <end position="680"/>
    </location>
</feature>
<evidence type="ECO:0000259" key="7">
    <source>
        <dbReference type="PROSITE" id="PS50127"/>
    </source>
</evidence>
<dbReference type="SMART" id="SM00212">
    <property type="entry name" value="UBCc"/>
    <property type="match status" value="1"/>
</dbReference>
<keyword evidence="3" id="KW-0833">Ubl conjugation pathway</keyword>
<keyword evidence="9" id="KW-1185">Reference proteome</keyword>
<dbReference type="GO" id="GO:0005737">
    <property type="term" value="C:cytoplasm"/>
    <property type="evidence" value="ECO:0007669"/>
    <property type="project" value="TreeGrafter"/>
</dbReference>
<dbReference type="GO" id="GO:0003729">
    <property type="term" value="F:mRNA binding"/>
    <property type="evidence" value="ECO:0007669"/>
    <property type="project" value="TreeGrafter"/>
</dbReference>
<dbReference type="KEGG" id="cmos:111445176"/>
<dbReference type="Proteomes" id="UP000504609">
    <property type="component" value="Unplaced"/>
</dbReference>
<organism evidence="9 10">
    <name type="scientific">Cucurbita moschata</name>
    <name type="common">Winter crookneck squash</name>
    <name type="synonym">Cucurbita pepo var. moschata</name>
    <dbReference type="NCBI Taxonomy" id="3662"/>
    <lineage>
        <taxon>Eukaryota</taxon>
        <taxon>Viridiplantae</taxon>
        <taxon>Streptophyta</taxon>
        <taxon>Embryophyta</taxon>
        <taxon>Tracheophyta</taxon>
        <taxon>Spermatophyta</taxon>
        <taxon>Magnoliopsida</taxon>
        <taxon>eudicotyledons</taxon>
        <taxon>Gunneridae</taxon>
        <taxon>Pentapetalae</taxon>
        <taxon>rosids</taxon>
        <taxon>fabids</taxon>
        <taxon>Cucurbitales</taxon>
        <taxon>Cucurbitaceae</taxon>
        <taxon>Cucurbiteae</taxon>
        <taxon>Cucurbita</taxon>
    </lineage>
</organism>
<keyword evidence="6" id="KW-0175">Coiled coil</keyword>
<dbReference type="SUPFAM" id="SSF90209">
    <property type="entry name" value="Ran binding protein zinc finger-like"/>
    <property type="match status" value="3"/>
</dbReference>
<dbReference type="FunFam" id="3.10.110.10:FF:000026">
    <property type="entry name" value="Ubiquitin-conjugating enzyme E2 variant"/>
    <property type="match status" value="1"/>
</dbReference>
<evidence type="ECO:0000256" key="1">
    <source>
        <dbReference type="ARBA" id="ARBA00022723"/>
    </source>
</evidence>
<dbReference type="PANTHER" id="PTHR23111:SF23">
    <property type="entry name" value="RAN BP2_NZF ZINC FINGER-LIKE SUPERFAMILY PROTEIN"/>
    <property type="match status" value="1"/>
</dbReference>
<dbReference type="Gene3D" id="3.10.110.10">
    <property type="entry name" value="Ubiquitin Conjugating Enzyme"/>
    <property type="match status" value="1"/>
</dbReference>
<sequence length="680" mass="77460">MLNLEVPAKICWILRNFEMDKIFRIMNINSSTHELLNSTLRSPKYLTPLLLFHGSNKSLASDSELELDFDKLEHGSSIPRSPRSWISEKQVDLREISKARVLNVQIDPWPEWVNFMECLSKKGYFEGGGVPFLNAELGAKDFNHIRTACLDFARDRSNLIRCLSRKELQVIAGCGCPSIDRKVVNSGKRLRAHVGIDEGNVCSSCNLRGECERAYAKACGDGGGRTVDVMRVLLFYGLDHISAMVENRPCVDKKANDSVRKLLKEIVDYSAGERESDVLKSNEGFSTENHETNASATQGDWHCPKCNFFNFSRNVKCLRCGSIALERLRKRNEDQANLPLKKGDWICDKCNFLNFAKNSTCLQCKEKPLNRQLNPGEWECESCTYINFRKNTLCLRCDHRRPKALNTRNVSAGPKLCSGKVGTNASRRKNDDGCMWRFGGSEGEEHCRFPDFPSAESAERRKVEMLERRRSLENAMEKEEDLILRSDNMERRIEFVECSDDEDMMEWFEHKPEQFRYPASKMGDEAAKVVVPRNFRLLEELERGEKGIGDGTVSYGMDDADDICMASWTGTIIGPPNTVHEGRIHQLKLFCGQDYPDNPPNVKFQTPINMTCVNSETGVVEPSLFPMLANWQREHTMEDILMQLKKEMTSPQNRRLSQPSEGNEDGRIEQKGLVLKCCIL</sequence>
<feature type="coiled-coil region" evidence="6">
    <location>
        <begin position="455"/>
        <end position="492"/>
    </location>
</feature>
<evidence type="ECO:0000256" key="2">
    <source>
        <dbReference type="ARBA" id="ARBA00022771"/>
    </source>
</evidence>
<dbReference type="PROSITE" id="PS50127">
    <property type="entry name" value="UBC_2"/>
    <property type="match status" value="1"/>
</dbReference>
<dbReference type="InterPro" id="IPR016135">
    <property type="entry name" value="UBQ-conjugating_enzyme/RWD"/>
</dbReference>
<dbReference type="Pfam" id="PF00179">
    <property type="entry name" value="UQ_con"/>
    <property type="match status" value="1"/>
</dbReference>
<evidence type="ECO:0000256" key="6">
    <source>
        <dbReference type="SAM" id="Coils"/>
    </source>
</evidence>
<proteinExistence type="predicted"/>
<protein>
    <submittedName>
        <fullName evidence="10">Uncharacterized protein LOC111445176</fullName>
    </submittedName>
</protein>
<feature type="domain" description="RanBP2-type" evidence="8">
    <location>
        <begin position="297"/>
        <end position="326"/>
    </location>
</feature>
<evidence type="ECO:0000256" key="3">
    <source>
        <dbReference type="ARBA" id="ARBA00022786"/>
    </source>
</evidence>
<feature type="domain" description="RanBP2-type" evidence="8">
    <location>
        <begin position="341"/>
        <end position="364"/>
    </location>
</feature>
<dbReference type="RefSeq" id="XP_022939181.1">
    <property type="nucleotide sequence ID" value="XM_023083413.1"/>
</dbReference>
<evidence type="ECO:0000256" key="4">
    <source>
        <dbReference type="ARBA" id="ARBA00022833"/>
    </source>
</evidence>
<dbReference type="GeneID" id="111445176"/>
<dbReference type="Pfam" id="PF00641">
    <property type="entry name" value="Zn_ribbon_RanBP"/>
    <property type="match status" value="3"/>
</dbReference>
<dbReference type="PROSITE" id="PS01358">
    <property type="entry name" value="ZF_RANBP2_1"/>
    <property type="match status" value="2"/>
</dbReference>
<accession>A0A6J1FF74</accession>
<dbReference type="InterPro" id="IPR000608">
    <property type="entry name" value="UBC"/>
</dbReference>